<evidence type="ECO:0000259" key="7">
    <source>
        <dbReference type="PROSITE" id="PS51371"/>
    </source>
</evidence>
<dbReference type="Gene3D" id="3.10.580.10">
    <property type="entry name" value="CBS-domain"/>
    <property type="match status" value="1"/>
</dbReference>
<evidence type="ECO:0000256" key="3">
    <source>
        <dbReference type="ARBA" id="ARBA00022989"/>
    </source>
</evidence>
<dbReference type="Pfam" id="PF00999">
    <property type="entry name" value="Na_H_Exchanger"/>
    <property type="match status" value="1"/>
</dbReference>
<dbReference type="AlphaFoldDB" id="A0A9D9N367"/>
<feature type="transmembrane region" description="Helical" evidence="6">
    <location>
        <begin position="357"/>
        <end position="376"/>
    </location>
</feature>
<feature type="transmembrane region" description="Helical" evidence="6">
    <location>
        <begin position="301"/>
        <end position="331"/>
    </location>
</feature>
<reference evidence="8" key="2">
    <citation type="journal article" date="2021" name="PeerJ">
        <title>Extensive microbial diversity within the chicken gut microbiome revealed by metagenomics and culture.</title>
        <authorList>
            <person name="Gilroy R."/>
            <person name="Ravi A."/>
            <person name="Getino M."/>
            <person name="Pursley I."/>
            <person name="Horton D.L."/>
            <person name="Alikhan N.F."/>
            <person name="Baker D."/>
            <person name="Gharbi K."/>
            <person name="Hall N."/>
            <person name="Watson M."/>
            <person name="Adriaenssens E.M."/>
            <person name="Foster-Nyarko E."/>
            <person name="Jarju S."/>
            <person name="Secka A."/>
            <person name="Antonio M."/>
            <person name="Oren A."/>
            <person name="Chaudhuri R.R."/>
            <person name="La Ragione R."/>
            <person name="Hildebrand F."/>
            <person name="Pallen M.J."/>
        </authorList>
    </citation>
    <scope>NUCLEOTIDE SEQUENCE</scope>
    <source>
        <strain evidence="8">10532</strain>
    </source>
</reference>
<dbReference type="Pfam" id="PF00571">
    <property type="entry name" value="CBS"/>
    <property type="match status" value="1"/>
</dbReference>
<gene>
    <name evidence="8" type="ORF">IAA81_10705</name>
</gene>
<dbReference type="EMBL" id="JADIMM010000119">
    <property type="protein sequence ID" value="MBO8458674.1"/>
    <property type="molecule type" value="Genomic_DNA"/>
</dbReference>
<evidence type="ECO:0000313" key="9">
    <source>
        <dbReference type="Proteomes" id="UP000823638"/>
    </source>
</evidence>
<feature type="transmembrane region" description="Helical" evidence="6">
    <location>
        <begin position="211"/>
        <end position="234"/>
    </location>
</feature>
<evidence type="ECO:0000256" key="2">
    <source>
        <dbReference type="ARBA" id="ARBA00022692"/>
    </source>
</evidence>
<feature type="transmembrane region" description="Helical" evidence="6">
    <location>
        <begin position="246"/>
        <end position="266"/>
    </location>
</feature>
<proteinExistence type="predicted"/>
<dbReference type="PROSITE" id="PS51371">
    <property type="entry name" value="CBS"/>
    <property type="match status" value="1"/>
</dbReference>
<dbReference type="GO" id="GO:1902600">
    <property type="term" value="P:proton transmembrane transport"/>
    <property type="evidence" value="ECO:0007669"/>
    <property type="project" value="InterPro"/>
</dbReference>
<evidence type="ECO:0000256" key="5">
    <source>
        <dbReference type="PROSITE-ProRule" id="PRU00703"/>
    </source>
</evidence>
<keyword evidence="4 6" id="KW-0472">Membrane</keyword>
<dbReference type="CDD" id="cd02205">
    <property type="entry name" value="CBS_pair_SF"/>
    <property type="match status" value="1"/>
</dbReference>
<feature type="transmembrane region" description="Helical" evidence="6">
    <location>
        <begin position="388"/>
        <end position="407"/>
    </location>
</feature>
<dbReference type="InterPro" id="IPR046342">
    <property type="entry name" value="CBS_dom_sf"/>
</dbReference>
<evidence type="ECO:0000256" key="6">
    <source>
        <dbReference type="SAM" id="Phobius"/>
    </source>
</evidence>
<feature type="transmembrane region" description="Helical" evidence="6">
    <location>
        <begin position="137"/>
        <end position="158"/>
    </location>
</feature>
<evidence type="ECO:0000313" key="8">
    <source>
        <dbReference type="EMBL" id="MBO8458674.1"/>
    </source>
</evidence>
<reference evidence="8" key="1">
    <citation type="submission" date="2020-10" db="EMBL/GenBank/DDBJ databases">
        <authorList>
            <person name="Gilroy R."/>
        </authorList>
    </citation>
    <scope>NUCLEOTIDE SEQUENCE</scope>
    <source>
        <strain evidence="8">10532</strain>
    </source>
</reference>
<dbReference type="PANTHER" id="PTHR43021">
    <property type="entry name" value="NA(+)/H(+) ANTIPORTER-RELATED"/>
    <property type="match status" value="1"/>
</dbReference>
<feature type="transmembrane region" description="Helical" evidence="6">
    <location>
        <begin position="170"/>
        <end position="191"/>
    </location>
</feature>
<dbReference type="InterPro" id="IPR000644">
    <property type="entry name" value="CBS_dom"/>
</dbReference>
<dbReference type="Gene3D" id="1.20.1530.20">
    <property type="match status" value="1"/>
</dbReference>
<accession>A0A9D9N367</accession>
<dbReference type="SUPFAM" id="SSF54631">
    <property type="entry name" value="CBS-domain pair"/>
    <property type="match status" value="1"/>
</dbReference>
<comment type="subcellular location">
    <subcellularLocation>
        <location evidence="1">Membrane</location>
        <topology evidence="1">Multi-pass membrane protein</topology>
    </subcellularLocation>
</comment>
<dbReference type="Proteomes" id="UP000823638">
    <property type="component" value="Unassembled WGS sequence"/>
</dbReference>
<feature type="transmembrane region" description="Helical" evidence="6">
    <location>
        <begin position="77"/>
        <end position="95"/>
    </location>
</feature>
<keyword evidence="2 6" id="KW-0812">Transmembrane</keyword>
<feature type="transmembrane region" description="Helical" evidence="6">
    <location>
        <begin position="107"/>
        <end position="131"/>
    </location>
</feature>
<feature type="transmembrane region" description="Helical" evidence="6">
    <location>
        <begin position="48"/>
        <end position="71"/>
    </location>
</feature>
<dbReference type="InterPro" id="IPR006153">
    <property type="entry name" value="Cation/H_exchanger_TM"/>
</dbReference>
<sequence>MDSLANVLPDFLKISALESRNLILVLGLIMFLGAIGGWLFKKLRIPQVVGYIVIGIVIGASGFQILSPAVILSLNPVSSIALSLIGFMIGGELKLSTIKKYGKQFTGILLFESIVPFFIVSIFVTLVSWVFMKDFAVALSMGLVLGAISSATAPAATTDVLKENRTRGPLTTTVLGIVALDDAVALFLYAITSSVAGSLLGNQTASLGMQLLGLLYDIFGSIILGGVCGFVLSLIVRNILSDEGRILAFTLGAILLSTGVCDFLQLDNILAAMSLGFFMVNIAPVKSKSTFATVDKFTPPIYVLFFVLVGAKLNIWVVTPFVALIALLYVVCRTLGKSIGAILGSVITKAPVTVRKYLPFCLLSQAGVAIGLSIVAGQDFSSNIGPTIVLVITATTFIVQLVGPVCVKHGVTKAGECGLDITEEDVIKNFTVKDVTWGQEKVCSLNSRAVLIDTYPLDKILALFSKGYNQNFVVADGDGKYEGLITLDSIKEVLSVSEITDFLVAFDVMVRAPVLCSPETPVEEILGMFSEYDTEVVVIVNMEGKAMGVVERHVVDHFIHTKMAELHQKENSLEK</sequence>
<dbReference type="GO" id="GO:0015297">
    <property type="term" value="F:antiporter activity"/>
    <property type="evidence" value="ECO:0007669"/>
    <property type="project" value="InterPro"/>
</dbReference>
<organism evidence="8 9">
    <name type="scientific">Candidatus Gallitreponema excrementavium</name>
    <dbReference type="NCBI Taxonomy" id="2840840"/>
    <lineage>
        <taxon>Bacteria</taxon>
        <taxon>Pseudomonadati</taxon>
        <taxon>Spirochaetota</taxon>
        <taxon>Spirochaetia</taxon>
        <taxon>Spirochaetales</taxon>
        <taxon>Candidatus Gallitreponema</taxon>
    </lineage>
</organism>
<feature type="transmembrane region" description="Helical" evidence="6">
    <location>
        <begin position="20"/>
        <end position="41"/>
    </location>
</feature>
<evidence type="ECO:0000256" key="1">
    <source>
        <dbReference type="ARBA" id="ARBA00004141"/>
    </source>
</evidence>
<keyword evidence="3 6" id="KW-1133">Transmembrane helix</keyword>
<feature type="domain" description="CBS" evidence="7">
    <location>
        <begin position="509"/>
        <end position="565"/>
    </location>
</feature>
<keyword evidence="5" id="KW-0129">CBS domain</keyword>
<dbReference type="GO" id="GO:0016020">
    <property type="term" value="C:membrane"/>
    <property type="evidence" value="ECO:0007669"/>
    <property type="project" value="UniProtKB-SubCell"/>
</dbReference>
<name>A0A9D9N367_9SPIR</name>
<dbReference type="PANTHER" id="PTHR43021:SF2">
    <property type="entry name" value="CATION_H+ EXCHANGER DOMAIN-CONTAINING PROTEIN"/>
    <property type="match status" value="1"/>
</dbReference>
<evidence type="ECO:0000256" key="4">
    <source>
        <dbReference type="ARBA" id="ARBA00023136"/>
    </source>
</evidence>
<dbReference type="InterPro" id="IPR038770">
    <property type="entry name" value="Na+/solute_symporter_sf"/>
</dbReference>
<protein>
    <submittedName>
        <fullName evidence="8">Cation:proton antiporter</fullName>
    </submittedName>
</protein>
<comment type="caution">
    <text evidence="8">The sequence shown here is derived from an EMBL/GenBank/DDBJ whole genome shotgun (WGS) entry which is preliminary data.</text>
</comment>